<dbReference type="AlphaFoldDB" id="U2QUE0"/>
<evidence type="ECO:0000313" key="2">
    <source>
        <dbReference type="EMBL" id="ERK59834.1"/>
    </source>
</evidence>
<dbReference type="HOGENOM" id="CLU_2633008_0_0_9"/>
<feature type="transmembrane region" description="Helical" evidence="1">
    <location>
        <begin position="20"/>
        <end position="38"/>
    </location>
</feature>
<dbReference type="PATRIC" id="fig|1321820.3.peg.428"/>
<evidence type="ECO:0000256" key="1">
    <source>
        <dbReference type="SAM" id="Phobius"/>
    </source>
</evidence>
<sequence length="77" mass="9063">MKVDKDEIIVFFKQNSKTMLWALVISIILFCGVIYFFGSSKTEDYSDTNFAKEIKEISQEKTSEVSKKIFVDVKRYY</sequence>
<name>U2QUE0_9BACL</name>
<comment type="caution">
    <text evidence="2">The sequence shown here is derived from an EMBL/GenBank/DDBJ whole genome shotgun (WGS) entry which is preliminary data.</text>
</comment>
<evidence type="ECO:0000313" key="3">
    <source>
        <dbReference type="Proteomes" id="UP000016637"/>
    </source>
</evidence>
<organism evidence="2 3">
    <name type="scientific">Gemella bergeri ATCC 700627</name>
    <dbReference type="NCBI Taxonomy" id="1321820"/>
    <lineage>
        <taxon>Bacteria</taxon>
        <taxon>Bacillati</taxon>
        <taxon>Bacillota</taxon>
        <taxon>Bacilli</taxon>
        <taxon>Bacillales</taxon>
        <taxon>Gemellaceae</taxon>
        <taxon>Gemella</taxon>
    </lineage>
</organism>
<keyword evidence="1" id="KW-0472">Membrane</keyword>
<dbReference type="EMBL" id="AWVP01000020">
    <property type="protein sequence ID" value="ERK59834.1"/>
    <property type="molecule type" value="Genomic_DNA"/>
</dbReference>
<keyword evidence="1" id="KW-1133">Transmembrane helix</keyword>
<gene>
    <name evidence="2" type="ORF">HMPREF1983_00435</name>
</gene>
<proteinExistence type="predicted"/>
<dbReference type="Proteomes" id="UP000016637">
    <property type="component" value="Unassembled WGS sequence"/>
</dbReference>
<keyword evidence="3" id="KW-1185">Reference proteome</keyword>
<reference evidence="2 3" key="1">
    <citation type="submission" date="2013-08" db="EMBL/GenBank/DDBJ databases">
        <authorList>
            <person name="Weinstock G."/>
            <person name="Sodergren E."/>
            <person name="Wylie T."/>
            <person name="Fulton L."/>
            <person name="Fulton R."/>
            <person name="Fronick C."/>
            <person name="O'Laughlin M."/>
            <person name="Godfrey J."/>
            <person name="Miner T."/>
            <person name="Herter B."/>
            <person name="Appelbaum E."/>
            <person name="Cordes M."/>
            <person name="Lek S."/>
            <person name="Wollam A."/>
            <person name="Pepin K.H."/>
            <person name="Palsikar V.B."/>
            <person name="Mitreva M."/>
            <person name="Wilson R.K."/>
        </authorList>
    </citation>
    <scope>NUCLEOTIDE SEQUENCE [LARGE SCALE GENOMIC DNA]</scope>
    <source>
        <strain evidence="2 3">ATCC 700627</strain>
    </source>
</reference>
<accession>U2QUE0</accession>
<protein>
    <submittedName>
        <fullName evidence="2">Uncharacterized protein</fullName>
    </submittedName>
</protein>
<keyword evidence="1" id="KW-0812">Transmembrane</keyword>
<dbReference type="RefSeq" id="WP_021752796.1">
    <property type="nucleotide sequence ID" value="NZ_KI271821.1"/>
</dbReference>